<dbReference type="SUPFAM" id="SSF56317">
    <property type="entry name" value="Carbon-nitrogen hydrolase"/>
    <property type="match status" value="1"/>
</dbReference>
<evidence type="ECO:0000256" key="3">
    <source>
        <dbReference type="ARBA" id="ARBA00022679"/>
    </source>
</evidence>
<feature type="transmembrane region" description="Helical" evidence="8">
    <location>
        <begin position="186"/>
        <end position="208"/>
    </location>
</feature>
<dbReference type="PANTHER" id="PTHR38686">
    <property type="entry name" value="APOLIPOPROTEIN N-ACYLTRANSFERASE"/>
    <property type="match status" value="1"/>
</dbReference>
<feature type="compositionally biased region" description="Low complexity" evidence="9">
    <location>
        <begin position="39"/>
        <end position="73"/>
    </location>
</feature>
<evidence type="ECO:0000313" key="11">
    <source>
        <dbReference type="EMBL" id="APA99052.1"/>
    </source>
</evidence>
<feature type="transmembrane region" description="Helical" evidence="8">
    <location>
        <begin position="111"/>
        <end position="129"/>
    </location>
</feature>
<dbReference type="EMBL" id="BBYQ01000023">
    <property type="protein sequence ID" value="GAP27789.1"/>
    <property type="molecule type" value="Genomic_DNA"/>
</dbReference>
<comment type="subcellular location">
    <subcellularLocation>
        <location evidence="1 8">Cell membrane</location>
        <topology evidence="1 8">Multi-pass membrane protein</topology>
    </subcellularLocation>
</comment>
<reference evidence="13" key="1">
    <citation type="submission" date="2015-07" db="EMBL/GenBank/DDBJ databases">
        <title>Nocardia seriolae U-1 whole genome shotgun sequence.</title>
        <authorList>
            <person name="Imajoh M."/>
            <person name="Fukumoto Y."/>
            <person name="Sukeda M."/>
            <person name="Yamane J."/>
            <person name="Yamasaki K."/>
            <person name="Shimizu M."/>
            <person name="Ohnishi K."/>
            <person name="Oshima S."/>
        </authorList>
    </citation>
    <scope>NUCLEOTIDE SEQUENCE [LARGE SCALE GENOMIC DNA]</scope>
    <source>
        <strain evidence="13">U-1</strain>
    </source>
</reference>
<keyword evidence="2 8" id="KW-1003">Cell membrane</keyword>
<feature type="transmembrane region" description="Helical" evidence="8">
    <location>
        <begin position="253"/>
        <end position="281"/>
    </location>
</feature>
<feature type="transmembrane region" description="Helical" evidence="8">
    <location>
        <begin position="159"/>
        <end position="180"/>
    </location>
</feature>
<dbReference type="NCBIfam" id="TIGR00546">
    <property type="entry name" value="lnt"/>
    <property type="match status" value="1"/>
</dbReference>
<evidence type="ECO:0000256" key="6">
    <source>
        <dbReference type="ARBA" id="ARBA00023136"/>
    </source>
</evidence>
<dbReference type="RefSeq" id="WP_081985757.1">
    <property type="nucleotide sequence ID" value="NZ_AP017900.1"/>
</dbReference>
<dbReference type="GO" id="GO:0042158">
    <property type="term" value="P:lipoprotein biosynthetic process"/>
    <property type="evidence" value="ECO:0007669"/>
    <property type="project" value="UniProtKB-UniRule"/>
</dbReference>
<name>A0ABC8AYF9_9NOCA</name>
<dbReference type="EMBL" id="CP017839">
    <property type="protein sequence ID" value="APA99052.1"/>
    <property type="molecule type" value="Genomic_DNA"/>
</dbReference>
<evidence type="ECO:0000256" key="1">
    <source>
        <dbReference type="ARBA" id="ARBA00004651"/>
    </source>
</evidence>
<dbReference type="PANTHER" id="PTHR38686:SF1">
    <property type="entry name" value="APOLIPOPROTEIN N-ACYLTRANSFERASE"/>
    <property type="match status" value="1"/>
</dbReference>
<keyword evidence="5 8" id="KW-1133">Transmembrane helix</keyword>
<dbReference type="KEGG" id="nsr:NS506_05006"/>
<dbReference type="PROSITE" id="PS50263">
    <property type="entry name" value="CN_HYDROLASE"/>
    <property type="match status" value="1"/>
</dbReference>
<protein>
    <recommendedName>
        <fullName evidence="8">Apolipoprotein N-acyltransferase</fullName>
        <shortName evidence="8">ALP N-acyltransferase</shortName>
        <ecNumber evidence="8">2.3.1.269</ecNumber>
    </recommendedName>
</protein>
<dbReference type="InterPro" id="IPR045378">
    <property type="entry name" value="LNT_N"/>
</dbReference>
<comment type="pathway">
    <text evidence="8">Protein modification; lipoprotein biosynthesis (N-acyl transfer).</text>
</comment>
<feature type="transmembrane region" description="Helical" evidence="8">
    <location>
        <begin position="315"/>
        <end position="336"/>
    </location>
</feature>
<dbReference type="Gene3D" id="3.60.110.10">
    <property type="entry name" value="Carbon-nitrogen hydrolase"/>
    <property type="match status" value="1"/>
</dbReference>
<evidence type="ECO:0000256" key="5">
    <source>
        <dbReference type="ARBA" id="ARBA00022989"/>
    </source>
</evidence>
<dbReference type="GO" id="GO:0016410">
    <property type="term" value="F:N-acyltransferase activity"/>
    <property type="evidence" value="ECO:0007669"/>
    <property type="project" value="UniProtKB-UniRule"/>
</dbReference>
<dbReference type="AlphaFoldDB" id="A0ABC8AYF9"/>
<feature type="transmembrane region" description="Helical" evidence="8">
    <location>
        <begin position="135"/>
        <end position="152"/>
    </location>
</feature>
<evidence type="ECO:0000259" key="10">
    <source>
        <dbReference type="PROSITE" id="PS50263"/>
    </source>
</evidence>
<dbReference type="GO" id="GO:0016757">
    <property type="term" value="F:glycosyltransferase activity"/>
    <property type="evidence" value="ECO:0007669"/>
    <property type="project" value="UniProtKB-KW"/>
</dbReference>
<evidence type="ECO:0000256" key="9">
    <source>
        <dbReference type="SAM" id="MobiDB-lite"/>
    </source>
</evidence>
<keyword evidence="4 8" id="KW-0812">Transmembrane</keyword>
<evidence type="ECO:0000313" key="12">
    <source>
        <dbReference type="EMBL" id="GAP27789.1"/>
    </source>
</evidence>
<feature type="domain" description="CN hydrolase" evidence="10">
    <location>
        <begin position="346"/>
        <end position="604"/>
    </location>
</feature>
<dbReference type="InterPro" id="IPR004563">
    <property type="entry name" value="Apolipo_AcylTrfase"/>
</dbReference>
<evidence type="ECO:0000256" key="4">
    <source>
        <dbReference type="ARBA" id="ARBA00022692"/>
    </source>
</evidence>
<feature type="transmembrane region" description="Helical" evidence="8">
    <location>
        <begin position="215"/>
        <end position="233"/>
    </location>
</feature>
<comment type="catalytic activity">
    <reaction evidence="8">
        <text>N-terminal S-1,2-diacyl-sn-glyceryl-L-cysteinyl-[lipoprotein] + a glycerophospholipid = N-acyl-S-1,2-diacyl-sn-glyceryl-L-cysteinyl-[lipoprotein] + a 2-acyl-sn-glycero-3-phospholipid + H(+)</text>
        <dbReference type="Rhea" id="RHEA:48228"/>
        <dbReference type="Rhea" id="RHEA-COMP:14681"/>
        <dbReference type="Rhea" id="RHEA-COMP:14684"/>
        <dbReference type="ChEBI" id="CHEBI:15378"/>
        <dbReference type="ChEBI" id="CHEBI:136912"/>
        <dbReference type="ChEBI" id="CHEBI:140656"/>
        <dbReference type="ChEBI" id="CHEBI:140657"/>
        <dbReference type="ChEBI" id="CHEBI:140660"/>
        <dbReference type="EC" id="2.3.1.269"/>
    </reaction>
</comment>
<keyword evidence="3 8" id="KW-0808">Transferase</keyword>
<proteinExistence type="inferred from homology"/>
<dbReference type="CDD" id="cd07571">
    <property type="entry name" value="ALP_N-acyl_transferase"/>
    <property type="match status" value="1"/>
</dbReference>
<keyword evidence="7 8" id="KW-0012">Acyltransferase</keyword>
<reference evidence="12 13" key="2">
    <citation type="journal article" date="2016" name="Genome Announc.">
        <title>Draft Genome Sequence of Erythromycin- and Oxytetracycline-Sensitive Nocardia seriolae Strain U-1 (NBRC 110359).</title>
        <authorList>
            <person name="Imajoh M."/>
            <person name="Sukeda M."/>
            <person name="Shimizu M."/>
            <person name="Yamane J."/>
            <person name="Ohnishi K."/>
            <person name="Oshima S."/>
        </authorList>
    </citation>
    <scope>NUCLEOTIDE SEQUENCE [LARGE SCALE GENOMIC DNA]</scope>
    <source>
        <strain evidence="12 13">U-1</strain>
    </source>
</reference>
<evidence type="ECO:0000256" key="2">
    <source>
        <dbReference type="ARBA" id="ARBA00022475"/>
    </source>
</evidence>
<dbReference type="Pfam" id="PF20154">
    <property type="entry name" value="LNT_N"/>
    <property type="match status" value="1"/>
</dbReference>
<keyword evidence="6 8" id="KW-0472">Membrane</keyword>
<dbReference type="Proteomes" id="UP000180166">
    <property type="component" value="Chromosome"/>
</dbReference>
<gene>
    <name evidence="8" type="primary">lnt</name>
    <name evidence="11" type="ORF">NS506_05006</name>
    <name evidence="12" type="ORF">NSK11_contig00023-0038</name>
</gene>
<feature type="region of interest" description="Disordered" evidence="9">
    <location>
        <begin position="1"/>
        <end position="84"/>
    </location>
</feature>
<evidence type="ECO:0000313" key="14">
    <source>
        <dbReference type="Proteomes" id="UP000180166"/>
    </source>
</evidence>
<dbReference type="GO" id="GO:0005886">
    <property type="term" value="C:plasma membrane"/>
    <property type="evidence" value="ECO:0007669"/>
    <property type="project" value="UniProtKB-SubCell"/>
</dbReference>
<sequence length="650" mass="67680">MKPDPAAETDSAAPPSATTGVPAADDGSVTRSSRARTSPAADAEVVPAAGADVPADSGPNPGGAAPRPGSAASEPTAGVGGSSSDRIASTVSGVLPGAVAWLVTAAAARPWLPRLLAAVIAGLLLFASFPPRTLWFLAPVGIAVLTLAVRGTGRAREGFGVGFVAGAAFFLPLLPWTGIYVGPVPWIALSTVCAVYVGLFGTLTRWVATLPGWPLWVATVWSLTEWARSSFPFGGFPWGRLAFGQADGWYLPYAMVGGAPLVSFAVALTGTGLAALVLGLLRRLRGETGGSSKVAAVTVNSPRWGALRLTSWNRIVAAAMLVAIVPVTGVILRTALPGPEDGNRPITVAAIQGSVPRLGLDFNAQRRAVLDNHVKRTEELARDIAAGRAPQPDVVIWPENSSDIDPLRNADAAQEISRASEDVKAPILVGAVLVNSDRTTTNSVIVWNGDAGPGERHDKKIIQPFGEYLPYRNFFRHFSEYADRAGYFVPGTGDGVVHVQPASGGAPVAIGVATCYEVVFDRAFEQAVQAGAQILTVPSNNATFGRSEMTYQQLAMSRVRAVEHGRAVVVSVTTGVSAMITADGAIQQRTPQFEPAALVATLPLRDNTTLATRLGPAPEVFLCILAAAAGVAAVTRRRKQLSKPTAQNAE</sequence>
<dbReference type="EC" id="2.3.1.269" evidence="8"/>
<accession>A0ABC8AYF9</accession>
<dbReference type="InterPro" id="IPR003010">
    <property type="entry name" value="C-N_Hydrolase"/>
</dbReference>
<organism evidence="11 14">
    <name type="scientific">Nocardia seriolae</name>
    <dbReference type="NCBI Taxonomy" id="37332"/>
    <lineage>
        <taxon>Bacteria</taxon>
        <taxon>Bacillati</taxon>
        <taxon>Actinomycetota</taxon>
        <taxon>Actinomycetes</taxon>
        <taxon>Mycobacteriales</taxon>
        <taxon>Nocardiaceae</taxon>
        <taxon>Nocardia</taxon>
    </lineage>
</organism>
<reference evidence="11 14" key="3">
    <citation type="submission" date="2016-10" db="EMBL/GenBank/DDBJ databases">
        <title>Genome sequence of Nocardia seriolae strain EM150506, isolated from Anguila japonica.</title>
        <authorList>
            <person name="Han H.-J."/>
        </authorList>
    </citation>
    <scope>NUCLEOTIDE SEQUENCE [LARGE SCALE GENOMIC DNA]</scope>
    <source>
        <strain evidence="11 14">EM150506</strain>
    </source>
</reference>
<dbReference type="Pfam" id="PF00795">
    <property type="entry name" value="CN_hydrolase"/>
    <property type="match status" value="1"/>
</dbReference>
<keyword evidence="13" id="KW-1185">Reference proteome</keyword>
<comment type="similarity">
    <text evidence="8">Belongs to the CN hydrolase family. Apolipoprotein N-acyltransferase subfamily.</text>
</comment>
<dbReference type="InterPro" id="IPR036526">
    <property type="entry name" value="C-N_Hydrolase_sf"/>
</dbReference>
<comment type="function">
    <text evidence="8">Catalyzes the phospholipid dependent N-acylation of the N-terminal cysteine of apolipoprotein, the last step in lipoprotein maturation.</text>
</comment>
<evidence type="ECO:0000313" key="13">
    <source>
        <dbReference type="Proteomes" id="UP000037179"/>
    </source>
</evidence>
<evidence type="ECO:0000256" key="8">
    <source>
        <dbReference type="HAMAP-Rule" id="MF_01148"/>
    </source>
</evidence>
<dbReference type="GeneID" id="93374618"/>
<dbReference type="Proteomes" id="UP000037179">
    <property type="component" value="Unassembled WGS sequence"/>
</dbReference>
<dbReference type="HAMAP" id="MF_01148">
    <property type="entry name" value="Lnt"/>
    <property type="match status" value="1"/>
</dbReference>
<evidence type="ECO:0000256" key="7">
    <source>
        <dbReference type="ARBA" id="ARBA00023315"/>
    </source>
</evidence>
<keyword evidence="12" id="KW-0328">Glycosyltransferase</keyword>